<keyword evidence="4" id="KW-0804">Transcription</keyword>
<dbReference type="SUPFAM" id="SSF52172">
    <property type="entry name" value="CheY-like"/>
    <property type="match status" value="1"/>
</dbReference>
<dbReference type="Pfam" id="PF17853">
    <property type="entry name" value="GGDEF_2"/>
    <property type="match status" value="1"/>
</dbReference>
<dbReference type="SMART" id="SM00448">
    <property type="entry name" value="REC"/>
    <property type="match status" value="1"/>
</dbReference>
<reference evidence="9 10" key="1">
    <citation type="submission" date="2017-05" db="EMBL/GenBank/DDBJ databases">
        <title>Butyricicoccus porcorum sp. nov. a butyrate-producing bacterium from the swine intestinal tract.</title>
        <authorList>
            <person name="Trachsel J."/>
            <person name="Humphrey S."/>
            <person name="Allen H.K."/>
        </authorList>
    </citation>
    <scope>NUCLEOTIDE SEQUENCE [LARGE SCALE GENOMIC DNA]</scope>
    <source>
        <strain evidence="9">BB10</strain>
    </source>
</reference>
<dbReference type="Proteomes" id="UP000194903">
    <property type="component" value="Unassembled WGS sequence"/>
</dbReference>
<dbReference type="PRINTS" id="PR00032">
    <property type="entry name" value="HTHARAC"/>
</dbReference>
<dbReference type="RefSeq" id="WP_087018080.1">
    <property type="nucleotide sequence ID" value="NZ_NHOC01000003.1"/>
</dbReference>
<dbReference type="PANTHER" id="PTHR43280">
    <property type="entry name" value="ARAC-FAMILY TRANSCRIPTIONAL REGULATOR"/>
    <property type="match status" value="1"/>
</dbReference>
<evidence type="ECO:0000313" key="10">
    <source>
        <dbReference type="Proteomes" id="UP000194903"/>
    </source>
</evidence>
<dbReference type="InterPro" id="IPR020449">
    <property type="entry name" value="Tscrpt_reg_AraC-type_HTH"/>
</dbReference>
<evidence type="ECO:0000259" key="7">
    <source>
        <dbReference type="PROSITE" id="PS01124"/>
    </source>
</evidence>
<organism evidence="9 10">
    <name type="scientific">Butyricicoccus porcorum</name>
    <dbReference type="NCBI Taxonomy" id="1945634"/>
    <lineage>
        <taxon>Bacteria</taxon>
        <taxon>Bacillati</taxon>
        <taxon>Bacillota</taxon>
        <taxon>Clostridia</taxon>
        <taxon>Eubacteriales</taxon>
        <taxon>Butyricicoccaceae</taxon>
        <taxon>Butyricicoccus</taxon>
    </lineage>
</organism>
<dbReference type="SMART" id="SM00342">
    <property type="entry name" value="HTH_ARAC"/>
    <property type="match status" value="1"/>
</dbReference>
<dbReference type="AlphaFoldDB" id="A0A252F633"/>
<dbReference type="OrthoDB" id="384217at2"/>
<evidence type="ECO:0000256" key="1">
    <source>
        <dbReference type="ARBA" id="ARBA00018672"/>
    </source>
</evidence>
<evidence type="ECO:0000313" key="9">
    <source>
        <dbReference type="EMBL" id="OUM21239.1"/>
    </source>
</evidence>
<dbReference type="Pfam" id="PF00072">
    <property type="entry name" value="Response_reg"/>
    <property type="match status" value="1"/>
</dbReference>
<dbReference type="GO" id="GO:0000160">
    <property type="term" value="P:phosphorelay signal transduction system"/>
    <property type="evidence" value="ECO:0007669"/>
    <property type="project" value="InterPro"/>
</dbReference>
<keyword evidence="3" id="KW-0238">DNA-binding</keyword>
<comment type="function">
    <text evidence="5">May play the central regulatory role in sporulation. It may be an element of the effector pathway responsible for the activation of sporulation genes in response to nutritional stress. Spo0A may act in concert with spo0H (a sigma factor) to control the expression of some genes that are critical to the sporulation process.</text>
</comment>
<keyword evidence="10" id="KW-1185">Reference proteome</keyword>
<gene>
    <name evidence="9" type="ORF">CBW42_04215</name>
</gene>
<evidence type="ECO:0000256" key="3">
    <source>
        <dbReference type="ARBA" id="ARBA00023125"/>
    </source>
</evidence>
<keyword evidence="2" id="KW-0805">Transcription regulation</keyword>
<dbReference type="InterPro" id="IPR018060">
    <property type="entry name" value="HTH_AraC"/>
</dbReference>
<dbReference type="InterPro" id="IPR041522">
    <property type="entry name" value="CdaR_GGDEF"/>
</dbReference>
<dbReference type="InterPro" id="IPR001789">
    <property type="entry name" value="Sig_transdc_resp-reg_receiver"/>
</dbReference>
<dbReference type="Pfam" id="PF12833">
    <property type="entry name" value="HTH_18"/>
    <property type="match status" value="1"/>
</dbReference>
<name>A0A252F633_9FIRM</name>
<dbReference type="EMBL" id="NHOC01000003">
    <property type="protein sequence ID" value="OUM21239.1"/>
    <property type="molecule type" value="Genomic_DNA"/>
</dbReference>
<dbReference type="GO" id="GO:0003700">
    <property type="term" value="F:DNA-binding transcription factor activity"/>
    <property type="evidence" value="ECO:0007669"/>
    <property type="project" value="InterPro"/>
</dbReference>
<dbReference type="Gene3D" id="3.40.50.2300">
    <property type="match status" value="1"/>
</dbReference>
<dbReference type="PANTHER" id="PTHR43280:SF2">
    <property type="entry name" value="HTH-TYPE TRANSCRIPTIONAL REGULATOR EXSA"/>
    <property type="match status" value="1"/>
</dbReference>
<feature type="modified residue" description="4-aspartylphosphate" evidence="6">
    <location>
        <position position="55"/>
    </location>
</feature>
<comment type="caution">
    <text evidence="9">The sequence shown here is derived from an EMBL/GenBank/DDBJ whole genome shotgun (WGS) entry which is preliminary data.</text>
</comment>
<dbReference type="PROSITE" id="PS50110">
    <property type="entry name" value="RESPONSE_REGULATORY"/>
    <property type="match status" value="1"/>
</dbReference>
<evidence type="ECO:0000256" key="4">
    <source>
        <dbReference type="ARBA" id="ARBA00023163"/>
    </source>
</evidence>
<dbReference type="InterPro" id="IPR018062">
    <property type="entry name" value="HTH_AraC-typ_CS"/>
</dbReference>
<keyword evidence="6" id="KW-0597">Phosphoprotein</keyword>
<feature type="domain" description="Response regulatory" evidence="8">
    <location>
        <begin position="3"/>
        <end position="120"/>
    </location>
</feature>
<dbReference type="PROSITE" id="PS00041">
    <property type="entry name" value="HTH_ARAC_FAMILY_1"/>
    <property type="match status" value="1"/>
</dbReference>
<dbReference type="GO" id="GO:0043565">
    <property type="term" value="F:sequence-specific DNA binding"/>
    <property type="evidence" value="ECO:0007669"/>
    <property type="project" value="InterPro"/>
</dbReference>
<dbReference type="CDD" id="cd17536">
    <property type="entry name" value="REC_YesN-like"/>
    <property type="match status" value="1"/>
</dbReference>
<protein>
    <recommendedName>
        <fullName evidence="1">Stage 0 sporulation protein A homolog</fullName>
    </recommendedName>
</protein>
<dbReference type="InterPro" id="IPR009057">
    <property type="entry name" value="Homeodomain-like_sf"/>
</dbReference>
<dbReference type="PROSITE" id="PS01124">
    <property type="entry name" value="HTH_ARAC_FAMILY_2"/>
    <property type="match status" value="1"/>
</dbReference>
<evidence type="ECO:0000256" key="2">
    <source>
        <dbReference type="ARBA" id="ARBA00023015"/>
    </source>
</evidence>
<accession>A0A252F633</accession>
<sequence>MMRIFIADDEEIIRDGIRNCIEKEKERFLFVGEASDGEMALPMLMEMKPDVLIADICMPFMDGLELAKLVRRAMPWMRIIFLSGHDEFEYAQQAVSIRADAYLLKPIDSLKLVRTLEEVAMRMEQEQRQYFNAAQNASRTEQESEALREHFLNALLSGEISAADAAEQGIQWGLPLAPRQCIVCLMRLEQPGNTVQVRALAARTFENQEGVIWFFRGGERLILLLWGETEEEIRERAYEAAQNLRHEIRQFLNQDTLTAIGMPVGRVSALRESYRTAKEALWSAAACAEGGVFGYTDIKSGKPQKSNFDYFAGSTLQDKLRHITLEDVSQFVDIYFGNTTEQDMQSMLYRYYLLMDLLVTAARVAGELDSGEITAPNDPQAVLQCAATLEGTKEYAAEVLGQLARLCYRHQNIRYSAEIQRAKEFIRANYSDSSLSLHMVAAEVGFSPNHFSTIFSQETGQTFVEYLTQIRLEAAKELLLQSDSRMSDIAFTVGYSEPHYFSYLFKKHVGMTPRDYRARKDEVKV</sequence>
<proteinExistence type="predicted"/>
<evidence type="ECO:0000256" key="6">
    <source>
        <dbReference type="PROSITE-ProRule" id="PRU00169"/>
    </source>
</evidence>
<dbReference type="Gene3D" id="1.10.10.60">
    <property type="entry name" value="Homeodomain-like"/>
    <property type="match status" value="2"/>
</dbReference>
<feature type="domain" description="HTH araC/xylS-type" evidence="7">
    <location>
        <begin position="420"/>
        <end position="519"/>
    </location>
</feature>
<dbReference type="InterPro" id="IPR011006">
    <property type="entry name" value="CheY-like_superfamily"/>
</dbReference>
<evidence type="ECO:0000256" key="5">
    <source>
        <dbReference type="ARBA" id="ARBA00024867"/>
    </source>
</evidence>
<evidence type="ECO:0000259" key="8">
    <source>
        <dbReference type="PROSITE" id="PS50110"/>
    </source>
</evidence>
<dbReference type="SUPFAM" id="SSF46689">
    <property type="entry name" value="Homeodomain-like"/>
    <property type="match status" value="2"/>
</dbReference>